<evidence type="ECO:0000313" key="2">
    <source>
        <dbReference type="Proteomes" id="UP001062846"/>
    </source>
</evidence>
<name>A0ACC0LNW8_RHOML</name>
<reference evidence="1" key="1">
    <citation type="submission" date="2022-02" db="EMBL/GenBank/DDBJ databases">
        <title>Plant Genome Project.</title>
        <authorList>
            <person name="Zhang R.-G."/>
        </authorList>
    </citation>
    <scope>NUCLEOTIDE SEQUENCE</scope>
    <source>
        <strain evidence="1">AT1</strain>
    </source>
</reference>
<accession>A0ACC0LNW8</accession>
<protein>
    <submittedName>
        <fullName evidence="1">Uncharacterized protein</fullName>
    </submittedName>
</protein>
<dbReference type="Proteomes" id="UP001062846">
    <property type="component" value="Chromosome 11"/>
</dbReference>
<sequence length="368" mass="41005">MADHGGNEGEAEVVDQPGDRGETMAVETAEEQEAEAVVNRSAETPRGGDGIQDGKQEAAGGEESCARAVDSAKGKGDVIEEEHVEEVRIEEVQTTEATPVEIREEDIAFRPLAGTATSSRHVPITYADITKHAPDKILARVLENHPEIREYVLKAKEDRARAIEEAEATARAEREAGRERARPEGLAADMEAEERDAEEARGPRVPAEWVNEAVWRMLLWRMWHRDERLLRRERDLCHEHRPPHLQPLLRHTKSSQPAVVSKETTKKAAARAGEKYRIERRDRSGQGEPARKKQLVVVQPPEEGKEDEEARSDSDDTVDDPRDVQDLRELAAADEDDDGDDDDGGDADGGDAEEDLRDTNWLGGDEDY</sequence>
<organism evidence="1 2">
    <name type="scientific">Rhododendron molle</name>
    <name type="common">Chinese azalea</name>
    <name type="synonym">Azalea mollis</name>
    <dbReference type="NCBI Taxonomy" id="49168"/>
    <lineage>
        <taxon>Eukaryota</taxon>
        <taxon>Viridiplantae</taxon>
        <taxon>Streptophyta</taxon>
        <taxon>Embryophyta</taxon>
        <taxon>Tracheophyta</taxon>
        <taxon>Spermatophyta</taxon>
        <taxon>Magnoliopsida</taxon>
        <taxon>eudicotyledons</taxon>
        <taxon>Gunneridae</taxon>
        <taxon>Pentapetalae</taxon>
        <taxon>asterids</taxon>
        <taxon>Ericales</taxon>
        <taxon>Ericaceae</taxon>
        <taxon>Ericoideae</taxon>
        <taxon>Rhodoreae</taxon>
        <taxon>Rhododendron</taxon>
    </lineage>
</organism>
<gene>
    <name evidence="1" type="ORF">RHMOL_Rhmol11G0042400</name>
</gene>
<proteinExistence type="predicted"/>
<dbReference type="EMBL" id="CM046398">
    <property type="protein sequence ID" value="KAI8530257.1"/>
    <property type="molecule type" value="Genomic_DNA"/>
</dbReference>
<comment type="caution">
    <text evidence="1">The sequence shown here is derived from an EMBL/GenBank/DDBJ whole genome shotgun (WGS) entry which is preliminary data.</text>
</comment>
<keyword evidence="2" id="KW-1185">Reference proteome</keyword>
<evidence type="ECO:0000313" key="1">
    <source>
        <dbReference type="EMBL" id="KAI8530257.1"/>
    </source>
</evidence>